<reference evidence="2" key="1">
    <citation type="submission" date="2015-10" db="EMBL/GenBank/DDBJ databases">
        <title>Daphnia magna gene sets from two clonal populations assembled and annotated with EvidentialGene.</title>
        <authorList>
            <person name="Gilbert D."/>
            <person name="Podicheti R."/>
            <person name="Orsini L."/>
            <person name="Colbourne J."/>
            <person name="Pfrender M."/>
        </authorList>
    </citation>
    <scope>NUCLEOTIDE SEQUENCE</scope>
</reference>
<reference evidence="2" key="3">
    <citation type="submission" date="2015-10" db="EMBL/GenBank/DDBJ databases">
        <authorList>
            <person name="Gilbert D.G."/>
        </authorList>
    </citation>
    <scope>NUCLEOTIDE SEQUENCE</scope>
</reference>
<dbReference type="EMBL" id="GDIQ01019955">
    <property type="protein sequence ID" value="JAN74782.1"/>
    <property type="molecule type" value="Transcribed_RNA"/>
</dbReference>
<sequence length="102" mass="12307">MDHACFYETCCELGTLTQLASNRNWNPNFHCKGRKEMGSANYDFFFSFFFFFKSRLRQYNYKQRFLRPLFFKIYVFLLGFLPYGLATAFLFQHRVQFVGQVS</sequence>
<keyword evidence="1" id="KW-1133">Transmembrane helix</keyword>
<evidence type="ECO:0000256" key="1">
    <source>
        <dbReference type="SAM" id="Phobius"/>
    </source>
</evidence>
<proteinExistence type="predicted"/>
<evidence type="ECO:0000313" key="2">
    <source>
        <dbReference type="EMBL" id="JAI76598.1"/>
    </source>
</evidence>
<protein>
    <submittedName>
        <fullName evidence="3">Uncharacterized protein</fullName>
    </submittedName>
</protein>
<evidence type="ECO:0000313" key="3">
    <source>
        <dbReference type="EMBL" id="JAN74782.1"/>
    </source>
</evidence>
<reference evidence="3" key="2">
    <citation type="submission" date="2015-10" db="EMBL/GenBank/DDBJ databases">
        <title>EvidentialGene: Evidence-directed Construction of Complete mRNA Transcriptomes without Genomes.</title>
        <authorList>
            <person name="Gilbert D.G."/>
        </authorList>
    </citation>
    <scope>NUCLEOTIDE SEQUENCE</scope>
</reference>
<organism evidence="3">
    <name type="scientific">Daphnia magna</name>
    <dbReference type="NCBI Taxonomy" id="35525"/>
    <lineage>
        <taxon>Eukaryota</taxon>
        <taxon>Metazoa</taxon>
        <taxon>Ecdysozoa</taxon>
        <taxon>Arthropoda</taxon>
        <taxon>Crustacea</taxon>
        <taxon>Branchiopoda</taxon>
        <taxon>Diplostraca</taxon>
        <taxon>Cladocera</taxon>
        <taxon>Anomopoda</taxon>
        <taxon>Daphniidae</taxon>
        <taxon>Daphnia</taxon>
    </lineage>
</organism>
<dbReference type="AlphaFoldDB" id="A0A0P6HF71"/>
<name>A0A0P6HF71_9CRUS</name>
<keyword evidence="1" id="KW-0812">Transmembrane</keyword>
<keyword evidence="1" id="KW-0472">Membrane</keyword>
<dbReference type="EMBL" id="GDIP01246803">
    <property type="protein sequence ID" value="JAI76598.1"/>
    <property type="molecule type" value="Transcribed_RNA"/>
</dbReference>
<accession>A0A0P6HF71</accession>
<feature type="transmembrane region" description="Helical" evidence="1">
    <location>
        <begin position="69"/>
        <end position="91"/>
    </location>
</feature>